<name>A0A9P0H8R4_NEZVI</name>
<evidence type="ECO:0000313" key="2">
    <source>
        <dbReference type="EMBL" id="CAH1397529.1"/>
    </source>
</evidence>
<dbReference type="AlphaFoldDB" id="A0A9P0H8R4"/>
<feature type="chain" id="PRO_5040409441" description="Neuropeptide" evidence="1">
    <location>
        <begin position="22"/>
        <end position="89"/>
    </location>
</feature>
<keyword evidence="1" id="KW-0732">Signal</keyword>
<dbReference type="EMBL" id="OV725079">
    <property type="protein sequence ID" value="CAH1397529.1"/>
    <property type="molecule type" value="Genomic_DNA"/>
</dbReference>
<keyword evidence="3" id="KW-1185">Reference proteome</keyword>
<dbReference type="Proteomes" id="UP001152798">
    <property type="component" value="Chromosome 3"/>
</dbReference>
<feature type="signal peptide" evidence="1">
    <location>
        <begin position="1"/>
        <end position="21"/>
    </location>
</feature>
<evidence type="ECO:0008006" key="4">
    <source>
        <dbReference type="Google" id="ProtNLM"/>
    </source>
</evidence>
<protein>
    <recommendedName>
        <fullName evidence="4">Neuropeptide</fullName>
    </recommendedName>
</protein>
<gene>
    <name evidence="2" type="ORF">NEZAVI_LOCUS7334</name>
</gene>
<organism evidence="2 3">
    <name type="scientific">Nezara viridula</name>
    <name type="common">Southern green stink bug</name>
    <name type="synonym">Cimex viridulus</name>
    <dbReference type="NCBI Taxonomy" id="85310"/>
    <lineage>
        <taxon>Eukaryota</taxon>
        <taxon>Metazoa</taxon>
        <taxon>Ecdysozoa</taxon>
        <taxon>Arthropoda</taxon>
        <taxon>Hexapoda</taxon>
        <taxon>Insecta</taxon>
        <taxon>Pterygota</taxon>
        <taxon>Neoptera</taxon>
        <taxon>Paraneoptera</taxon>
        <taxon>Hemiptera</taxon>
        <taxon>Heteroptera</taxon>
        <taxon>Panheteroptera</taxon>
        <taxon>Pentatomomorpha</taxon>
        <taxon>Pentatomoidea</taxon>
        <taxon>Pentatomidae</taxon>
        <taxon>Pentatominae</taxon>
        <taxon>Nezara</taxon>
    </lineage>
</organism>
<proteinExistence type="predicted"/>
<evidence type="ECO:0000313" key="3">
    <source>
        <dbReference type="Proteomes" id="UP001152798"/>
    </source>
</evidence>
<sequence>MSRYLLIVTLIFCVHLRLGVAEGSERSLHDHRLSVDNVIIKSTEPGKPPPLGYIRCSTPRRCCQAGVTCCHGDMYCCQGITVLFKGIKC</sequence>
<reference evidence="2" key="1">
    <citation type="submission" date="2022-01" db="EMBL/GenBank/DDBJ databases">
        <authorList>
            <person name="King R."/>
        </authorList>
    </citation>
    <scope>NUCLEOTIDE SEQUENCE</scope>
</reference>
<evidence type="ECO:0000256" key="1">
    <source>
        <dbReference type="SAM" id="SignalP"/>
    </source>
</evidence>
<accession>A0A9P0H8R4</accession>